<proteinExistence type="predicted"/>
<organism evidence="1">
    <name type="scientific">marine metagenome</name>
    <dbReference type="NCBI Taxonomy" id="408172"/>
    <lineage>
        <taxon>unclassified sequences</taxon>
        <taxon>metagenomes</taxon>
        <taxon>ecological metagenomes</taxon>
    </lineage>
</organism>
<feature type="non-terminal residue" evidence="1">
    <location>
        <position position="113"/>
    </location>
</feature>
<accession>A0A382JRR5</accession>
<sequence>MSGAVQNLDVRSHDIPPTYAVCHISPPHAPYTVTDPPAPLITRIEPLRPRGLCVRIHLDGDEPLEVTLEALELSRLGVGDTLTPPTRHNLLNADADVRVRQAALNLLSYRART</sequence>
<evidence type="ECO:0000313" key="1">
    <source>
        <dbReference type="EMBL" id="SVC14436.1"/>
    </source>
</evidence>
<protein>
    <submittedName>
        <fullName evidence="1">Uncharacterized protein</fullName>
    </submittedName>
</protein>
<dbReference type="EMBL" id="UINC01075848">
    <property type="protein sequence ID" value="SVC14436.1"/>
    <property type="molecule type" value="Genomic_DNA"/>
</dbReference>
<dbReference type="AlphaFoldDB" id="A0A382JRR5"/>
<dbReference type="InterPro" id="IPR036388">
    <property type="entry name" value="WH-like_DNA-bd_sf"/>
</dbReference>
<name>A0A382JRR5_9ZZZZ</name>
<reference evidence="1" key="1">
    <citation type="submission" date="2018-05" db="EMBL/GenBank/DDBJ databases">
        <authorList>
            <person name="Lanie J.A."/>
            <person name="Ng W.-L."/>
            <person name="Kazmierczak K.M."/>
            <person name="Andrzejewski T.M."/>
            <person name="Davidsen T.M."/>
            <person name="Wayne K.J."/>
            <person name="Tettelin H."/>
            <person name="Glass J.I."/>
            <person name="Rusch D."/>
            <person name="Podicherti R."/>
            <person name="Tsui H.-C.T."/>
            <person name="Winkler M.E."/>
        </authorList>
    </citation>
    <scope>NUCLEOTIDE SEQUENCE</scope>
</reference>
<gene>
    <name evidence="1" type="ORF">METZ01_LOCUS267290</name>
</gene>
<dbReference type="Gene3D" id="1.10.10.10">
    <property type="entry name" value="Winged helix-like DNA-binding domain superfamily/Winged helix DNA-binding domain"/>
    <property type="match status" value="1"/>
</dbReference>